<keyword evidence="4" id="KW-1185">Reference proteome</keyword>
<evidence type="ECO:0000259" key="2">
    <source>
        <dbReference type="PROSITE" id="PS50919"/>
    </source>
</evidence>
<dbReference type="PROSITE" id="PS50919">
    <property type="entry name" value="MIR"/>
    <property type="match status" value="1"/>
</dbReference>
<dbReference type="Gene3D" id="2.80.10.50">
    <property type="match status" value="1"/>
</dbReference>
<dbReference type="InterPro" id="IPR016093">
    <property type="entry name" value="MIR_motif"/>
</dbReference>
<dbReference type="InterPro" id="IPR036300">
    <property type="entry name" value="MIR_dom_sf"/>
</dbReference>
<dbReference type="EMBL" id="JEMT01023636">
    <property type="protein sequence ID" value="EXX64125.1"/>
    <property type="molecule type" value="Genomic_DNA"/>
</dbReference>
<gene>
    <name evidence="3" type="ORF">RirG_145810</name>
</gene>
<dbReference type="Proteomes" id="UP000022910">
    <property type="component" value="Unassembled WGS sequence"/>
</dbReference>
<dbReference type="OrthoDB" id="5588846at2759"/>
<feature type="domain" description="MIR" evidence="2">
    <location>
        <begin position="103"/>
        <end position="157"/>
    </location>
</feature>
<proteinExistence type="predicted"/>
<dbReference type="SMART" id="SM00472">
    <property type="entry name" value="MIR"/>
    <property type="match status" value="1"/>
</dbReference>
<sequence>MKPHPEVWLNKIKLYCYKNQITKKEDIIEFCKSMIHPSINVSKANTFEEISNTLKNDIFFISFKHSVKTKLQKLKFDPKDKNYVQFINIFREYCYEAEINNKQKLIRYGSCITLKHVATGKYLTSCDLQYKTGSKRSIVFASQALSKSNSLWIVSCDQNNNGNPIIYGKSEVYLKKNKGILEYLVISNNYNPLQLEIGK</sequence>
<evidence type="ECO:0000256" key="1">
    <source>
        <dbReference type="ARBA" id="ARBA00022737"/>
    </source>
</evidence>
<comment type="caution">
    <text evidence="3">The sequence shown here is derived from an EMBL/GenBank/DDBJ whole genome shotgun (WGS) entry which is preliminary data.</text>
</comment>
<evidence type="ECO:0000313" key="3">
    <source>
        <dbReference type="EMBL" id="EXX64125.1"/>
    </source>
</evidence>
<dbReference type="AlphaFoldDB" id="A0A015JB63"/>
<reference evidence="3 4" key="1">
    <citation type="submission" date="2014-02" db="EMBL/GenBank/DDBJ databases">
        <title>Single nucleus genome sequencing reveals high similarity among nuclei of an endomycorrhizal fungus.</title>
        <authorList>
            <person name="Lin K."/>
            <person name="Geurts R."/>
            <person name="Zhang Z."/>
            <person name="Limpens E."/>
            <person name="Saunders D.G."/>
            <person name="Mu D."/>
            <person name="Pang E."/>
            <person name="Cao H."/>
            <person name="Cha H."/>
            <person name="Lin T."/>
            <person name="Zhou Q."/>
            <person name="Shang Y."/>
            <person name="Li Y."/>
            <person name="Ivanov S."/>
            <person name="Sharma T."/>
            <person name="Velzen R.V."/>
            <person name="Ruijter N.D."/>
            <person name="Aanen D.K."/>
            <person name="Win J."/>
            <person name="Kamoun S."/>
            <person name="Bisseling T."/>
            <person name="Huang S."/>
        </authorList>
    </citation>
    <scope>NUCLEOTIDE SEQUENCE [LARGE SCALE GENOMIC DNA]</scope>
    <source>
        <strain evidence="4">DAOM197198w</strain>
    </source>
</reference>
<name>A0A015JB63_RHIIW</name>
<evidence type="ECO:0000313" key="4">
    <source>
        <dbReference type="Proteomes" id="UP000022910"/>
    </source>
</evidence>
<protein>
    <recommendedName>
        <fullName evidence="2">MIR domain-containing protein</fullName>
    </recommendedName>
</protein>
<dbReference type="SMR" id="A0A015JB63"/>
<dbReference type="HOGENOM" id="CLU_1372876_0_0_1"/>
<accession>A0A015JB63</accession>
<keyword evidence="1" id="KW-0677">Repeat</keyword>
<organism evidence="3 4">
    <name type="scientific">Rhizophagus irregularis (strain DAOM 197198w)</name>
    <name type="common">Glomus intraradices</name>
    <dbReference type="NCBI Taxonomy" id="1432141"/>
    <lineage>
        <taxon>Eukaryota</taxon>
        <taxon>Fungi</taxon>
        <taxon>Fungi incertae sedis</taxon>
        <taxon>Mucoromycota</taxon>
        <taxon>Glomeromycotina</taxon>
        <taxon>Glomeromycetes</taxon>
        <taxon>Glomerales</taxon>
        <taxon>Glomeraceae</taxon>
        <taxon>Rhizophagus</taxon>
    </lineage>
</organism>
<dbReference type="SUPFAM" id="SSF82109">
    <property type="entry name" value="MIR domain"/>
    <property type="match status" value="1"/>
</dbReference>